<proteinExistence type="inferred from homology"/>
<dbReference type="InterPro" id="IPR004474">
    <property type="entry name" value="LytR_CpsA_psr"/>
</dbReference>
<dbReference type="PANTHER" id="PTHR33392:SF6">
    <property type="entry name" value="POLYISOPRENYL-TEICHOIC ACID--PEPTIDOGLYCAN TEICHOIC ACID TRANSFERASE TAGU"/>
    <property type="match status" value="1"/>
</dbReference>
<name>A0A095ABN2_LATSK</name>
<protein>
    <submittedName>
        <fullName evidence="3">Transcriptional regulator LytR</fullName>
    </submittedName>
</protein>
<dbReference type="RefSeq" id="WP_035147014.1">
    <property type="nucleotide sequence ID" value="NZ_BJLN01000003.1"/>
</dbReference>
<dbReference type="Gene3D" id="3.40.630.190">
    <property type="entry name" value="LCP protein"/>
    <property type="match status" value="1"/>
</dbReference>
<evidence type="ECO:0000313" key="4">
    <source>
        <dbReference type="Proteomes" id="UP000239650"/>
    </source>
</evidence>
<feature type="region of interest" description="Disordered" evidence="2">
    <location>
        <begin position="349"/>
        <end position="395"/>
    </location>
</feature>
<dbReference type="PANTHER" id="PTHR33392">
    <property type="entry name" value="POLYISOPRENYL-TEICHOIC ACID--PEPTIDOGLYCAN TEICHOIC ACID TRANSFERASE TAGU"/>
    <property type="match status" value="1"/>
</dbReference>
<evidence type="ECO:0000256" key="1">
    <source>
        <dbReference type="ARBA" id="ARBA00006068"/>
    </source>
</evidence>
<dbReference type="AlphaFoldDB" id="A0A095ABN2"/>
<accession>A0A095ABN2</accession>
<comment type="similarity">
    <text evidence="1">Belongs to the LytR/CpsA/Psr (LCP) family.</text>
</comment>
<dbReference type="Proteomes" id="UP000239650">
    <property type="component" value="Unassembled WGS sequence"/>
</dbReference>
<dbReference type="GeneID" id="57133115"/>
<gene>
    <name evidence="3" type="primary">lytR_3</name>
    <name evidence="3" type="ORF">LAS9267_01602</name>
</gene>
<comment type="caution">
    <text evidence="3">The sequence shown here is derived from an EMBL/GenBank/DDBJ whole genome shotgun (WGS) entry which is preliminary data.</text>
</comment>
<evidence type="ECO:0000256" key="2">
    <source>
        <dbReference type="SAM" id="MobiDB-lite"/>
    </source>
</evidence>
<dbReference type="NCBIfam" id="TIGR00350">
    <property type="entry name" value="lytR_cpsA_psr"/>
    <property type="match status" value="1"/>
</dbReference>
<evidence type="ECO:0000313" key="3">
    <source>
        <dbReference type="EMBL" id="SPE22265.1"/>
    </source>
</evidence>
<dbReference type="EMBL" id="OKRC01000008">
    <property type="protein sequence ID" value="SPE22265.1"/>
    <property type="molecule type" value="Genomic_DNA"/>
</dbReference>
<dbReference type="Pfam" id="PF03816">
    <property type="entry name" value="LytR_cpsA_psr"/>
    <property type="match status" value="1"/>
</dbReference>
<sequence length="395" mass="43953">MQNSNFFGSREDKYKKGKRHRKLKIFLLIIVILVFSGGAYAMRVSSQLKSAADKINKSEATSKAIKNKKAFSILLLGVDTGAEGRIDKGNSDTMIVATVNPKKEQVKLVSIPRDTLAELQGTKSFDMQKINAAYNVGGSKMAKKTVEKMFDVPIDYYVTINMGALSKIVDAVGGVDVNVPFSFKYNTTFKKGKMHLTGKEALDYSRMRYDDKDGDYGRQKRQRQVITSLIKSAVSFKSLTNYESILKTLEDSVATDLSFDDMVAIQSDYRTAAKSITSDYLKGRNATIDGSSYQVPTTSEIQRVSDVLRTSLGLEKTNIDNAETKQNALNTNFAATEYQDEFTIYPESVLKDGTTTSEAASTTTTEDNTTQYSQSAPQSNWQQPQQEQSQWQSSY</sequence>
<organism evidence="3 4">
    <name type="scientific">Latilactobacillus sakei</name>
    <name type="common">Lactobacillus sakei</name>
    <dbReference type="NCBI Taxonomy" id="1599"/>
    <lineage>
        <taxon>Bacteria</taxon>
        <taxon>Bacillati</taxon>
        <taxon>Bacillota</taxon>
        <taxon>Bacilli</taxon>
        <taxon>Lactobacillales</taxon>
        <taxon>Lactobacillaceae</taxon>
        <taxon>Latilactobacillus</taxon>
    </lineage>
</organism>
<feature type="compositionally biased region" description="Low complexity" evidence="2">
    <location>
        <begin position="354"/>
        <end position="395"/>
    </location>
</feature>
<reference evidence="3 4" key="1">
    <citation type="submission" date="2018-02" db="EMBL/GenBank/DDBJ databases">
        <authorList>
            <person name="Rodrigo-Torres L."/>
            <person name="Arahal R. D."/>
            <person name="Lucena T."/>
        </authorList>
    </citation>
    <scope>NUCLEOTIDE SEQUENCE [LARGE SCALE GENOMIC DNA]</scope>
    <source>
        <strain evidence="3 4">CECT 9267</strain>
    </source>
</reference>
<dbReference type="InterPro" id="IPR050922">
    <property type="entry name" value="LytR/CpsA/Psr_CW_biosynth"/>
</dbReference>